<dbReference type="Pfam" id="PF02515">
    <property type="entry name" value="CoA_transf_3"/>
    <property type="match status" value="1"/>
</dbReference>
<dbReference type="InterPro" id="IPR050483">
    <property type="entry name" value="CoA-transferase_III_domain"/>
</dbReference>
<gene>
    <name evidence="3" type="ORF">SACC_27320</name>
</gene>
<dbReference type="InterPro" id="IPR003673">
    <property type="entry name" value="CoA-Trfase_fam_III"/>
</dbReference>
<evidence type="ECO:0000313" key="3">
    <source>
        <dbReference type="EMBL" id="BDB99715.1"/>
    </source>
</evidence>
<dbReference type="PANTHER" id="PTHR48207">
    <property type="entry name" value="SUCCINATE--HYDROXYMETHYLGLUTARATE COA-TRANSFERASE"/>
    <property type="match status" value="1"/>
</dbReference>
<dbReference type="KEGG" id="scas:SACC_27320"/>
<dbReference type="Gene3D" id="3.40.50.10540">
    <property type="entry name" value="Crotonobetainyl-coa:carnitine coa-transferase, domain 1"/>
    <property type="match status" value="1"/>
</dbReference>
<accession>A0AAQ4CV84</accession>
<reference evidence="3 4" key="1">
    <citation type="journal article" date="2022" name="Microbiol. Resour. Announc.">
        <title>Complete Genome Sequence of the Hyperthermophilic and Acidophilic Archaeon Saccharolobus caldissimus Strain HS-3T.</title>
        <authorList>
            <person name="Sakai H.D."/>
            <person name="Kurosawa N."/>
        </authorList>
    </citation>
    <scope>NUCLEOTIDE SEQUENCE [LARGE SCALE GENOMIC DNA]</scope>
    <source>
        <strain evidence="3 4">JCM32116</strain>
    </source>
</reference>
<evidence type="ECO:0000256" key="2">
    <source>
        <dbReference type="SAM" id="Phobius"/>
    </source>
</evidence>
<dbReference type="GeneID" id="68867453"/>
<keyword evidence="2" id="KW-0812">Transmembrane</keyword>
<dbReference type="RefSeq" id="WP_229570174.1">
    <property type="nucleotide sequence ID" value="NZ_AP025226.1"/>
</dbReference>
<dbReference type="InterPro" id="IPR044855">
    <property type="entry name" value="CoA-Trfase_III_dom3_sf"/>
</dbReference>
<dbReference type="AlphaFoldDB" id="A0AAQ4CV84"/>
<keyword evidence="4" id="KW-1185">Reference proteome</keyword>
<protein>
    <submittedName>
        <fullName evidence="3">Formyl-CoA transferase</fullName>
    </submittedName>
</protein>
<dbReference type="GO" id="GO:0008410">
    <property type="term" value="F:CoA-transferase activity"/>
    <property type="evidence" value="ECO:0007669"/>
    <property type="project" value="TreeGrafter"/>
</dbReference>
<evidence type="ECO:0000313" key="4">
    <source>
        <dbReference type="Proteomes" id="UP001319921"/>
    </source>
</evidence>
<dbReference type="Gene3D" id="3.30.1540.10">
    <property type="entry name" value="formyl-coa transferase, domain 3"/>
    <property type="match status" value="1"/>
</dbReference>
<keyword evidence="1 3" id="KW-0808">Transferase</keyword>
<dbReference type="SUPFAM" id="SSF89796">
    <property type="entry name" value="CoA-transferase family III (CaiB/BaiF)"/>
    <property type="match status" value="1"/>
</dbReference>
<feature type="transmembrane region" description="Helical" evidence="2">
    <location>
        <begin position="161"/>
        <end position="184"/>
    </location>
</feature>
<sequence>MQKGALEGIRALELGIYLNGPYIGRLLAELGAEVIKIEPPWGDPMRNSPPFINGDSLHSIYYNVNKKFITLNLKTDKGRELFLELVKKSDIVISNFRPGTLEKLKIGYDDLVKVNPKIILVSSTGYGYNSPYKDLPAFDPIVQALSGMMDSTGYPDRPTRAGMAILDFTTAAYAVIAVLAALLYRERTGRGQFIDMSMYDVSLTLSMQSLTYIFLGHHPRVGPTSLVFSPEYLYEAKDGYVYVIIPTDEAWRNLAKKMGRDDLINNPRYKTVADRVAHRDEINKIVQDYFKNLTKDEIVRIVIECGGAAAPVRELKEQFEDPHVKARNMFVEFLLNGNKIIVPGSPFKMSETPGVVKWPGLPKGYHNEEIYSELLGLSKDEIEKLRMEGVI</sequence>
<proteinExistence type="predicted"/>
<evidence type="ECO:0000256" key="1">
    <source>
        <dbReference type="ARBA" id="ARBA00022679"/>
    </source>
</evidence>
<dbReference type="PANTHER" id="PTHR48207:SF3">
    <property type="entry name" value="SUCCINATE--HYDROXYMETHYLGLUTARATE COA-TRANSFERASE"/>
    <property type="match status" value="1"/>
</dbReference>
<organism evidence="3 4">
    <name type="scientific">Saccharolobus caldissimus</name>
    <dbReference type="NCBI Taxonomy" id="1702097"/>
    <lineage>
        <taxon>Archaea</taxon>
        <taxon>Thermoproteota</taxon>
        <taxon>Thermoprotei</taxon>
        <taxon>Sulfolobales</taxon>
        <taxon>Sulfolobaceae</taxon>
        <taxon>Saccharolobus</taxon>
    </lineage>
</organism>
<name>A0AAQ4CV84_9CREN</name>
<keyword evidence="2" id="KW-0472">Membrane</keyword>
<dbReference type="Proteomes" id="UP001319921">
    <property type="component" value="Chromosome"/>
</dbReference>
<keyword evidence="2" id="KW-1133">Transmembrane helix</keyword>
<dbReference type="InterPro" id="IPR023606">
    <property type="entry name" value="CoA-Trfase_III_dom_1_sf"/>
</dbReference>
<dbReference type="EMBL" id="AP025226">
    <property type="protein sequence ID" value="BDB99715.1"/>
    <property type="molecule type" value="Genomic_DNA"/>
</dbReference>